<reference evidence="2 3" key="1">
    <citation type="submission" date="2018-06" db="EMBL/GenBank/DDBJ databases">
        <title>Complete genome sequence of Paracoccus mutanolyticus strain RSP-02 isolated from cellulosic waste.</title>
        <authorList>
            <person name="Amrutha R.N."/>
            <person name="Shrivastav A."/>
            <person name="Buddana S.K."/>
            <person name="Deshpande U."/>
            <person name="Prakasham R.S."/>
        </authorList>
    </citation>
    <scope>NUCLEOTIDE SEQUENCE [LARGE SCALE GENOMIC DNA]</scope>
    <source>
        <strain evidence="2 3">RSP-02</strain>
    </source>
</reference>
<evidence type="ECO:0000256" key="1">
    <source>
        <dbReference type="SAM" id="MobiDB-lite"/>
    </source>
</evidence>
<dbReference type="EMBL" id="CP030239">
    <property type="protein sequence ID" value="AWX92350.1"/>
    <property type="molecule type" value="Genomic_DNA"/>
</dbReference>
<feature type="region of interest" description="Disordered" evidence="1">
    <location>
        <begin position="1"/>
        <end position="25"/>
    </location>
</feature>
<evidence type="ECO:0000313" key="3">
    <source>
        <dbReference type="Proteomes" id="UP000249922"/>
    </source>
</evidence>
<evidence type="ECO:0000313" key="2">
    <source>
        <dbReference type="EMBL" id="AWX92350.1"/>
    </source>
</evidence>
<keyword evidence="3" id="KW-1185">Reference proteome</keyword>
<dbReference type="Proteomes" id="UP000249922">
    <property type="component" value="Chromosome"/>
</dbReference>
<sequence length="102" mass="11262">MPRRQVHVQNGQFRGGSLTDHLEGGRGIRCDAGHDQAGWKLIAGPSINRRSVMDAARIGRGRASQIVRMVAQAQRSRAPIQRLADQVSGWFVHWSSLPAYSC</sequence>
<proteinExistence type="predicted"/>
<name>A0ABN5M6N0_9RHOB</name>
<organism evidence="2 3">
    <name type="scientific">Paracoccus mutanolyticus</name>
    <dbReference type="NCBI Taxonomy" id="1499308"/>
    <lineage>
        <taxon>Bacteria</taxon>
        <taxon>Pseudomonadati</taxon>
        <taxon>Pseudomonadota</taxon>
        <taxon>Alphaproteobacteria</taxon>
        <taxon>Rhodobacterales</taxon>
        <taxon>Paracoccaceae</taxon>
        <taxon>Paracoccus</taxon>
    </lineage>
</organism>
<accession>A0ABN5M6N0</accession>
<protein>
    <submittedName>
        <fullName evidence="2">Uncharacterized protein</fullName>
    </submittedName>
</protein>
<gene>
    <name evidence="2" type="ORF">DPM13_01340</name>
</gene>